<dbReference type="EMBL" id="JACSZI010000081">
    <property type="protein sequence ID" value="MBF9674514.1"/>
    <property type="molecule type" value="Genomic_DNA"/>
</dbReference>
<evidence type="ECO:0000313" key="8">
    <source>
        <dbReference type="Proteomes" id="UP000285038"/>
    </source>
</evidence>
<dbReference type="EMBL" id="RAHZ01000056">
    <property type="protein sequence ID" value="RJY07733.1"/>
    <property type="molecule type" value="Genomic_DNA"/>
</dbReference>
<name>A0A0T8U841_9STRE</name>
<reference evidence="5 8" key="3">
    <citation type="submission" date="2018-09" db="EMBL/GenBank/DDBJ databases">
        <authorList>
            <person name="Handem S."/>
        </authorList>
    </citation>
    <scope>NUCLEOTIDE SEQUENCE [LARGE SCALE GENOMIC DNA]</scope>
    <source>
        <strain evidence="5 8">Spain2270</strain>
    </source>
</reference>
<gene>
    <name evidence="5" type="ORF">D6867_09035</name>
    <name evidence="2" type="ORF">ERS020247_01832</name>
    <name evidence="3" type="ORF">ERS021757_01079</name>
    <name evidence="4" type="ORF">IAI20_10820</name>
</gene>
<dbReference type="RefSeq" id="WP_001060361.1">
    <property type="nucleotide sequence ID" value="NZ_CFGT01000026.1"/>
</dbReference>
<dbReference type="EMBL" id="CFGT01000026">
    <property type="protein sequence ID" value="CEY65417.1"/>
    <property type="molecule type" value="Genomic_DNA"/>
</dbReference>
<protein>
    <submittedName>
        <fullName evidence="3">Uncharacterized protein</fullName>
    </submittedName>
</protein>
<accession>A0A1S9ZSD3</accession>
<evidence type="ECO:0000256" key="1">
    <source>
        <dbReference type="SAM" id="Coils"/>
    </source>
</evidence>
<sequence>MNNKKAYKHKMKKENRPGLRNFFERYEHEDENLKKIVQDLSNEKFNPLDKPNDYNGSFGHDFMSIMWATLLIDILKNLRKEVSSSASDLDLKLGFTKGYPMASIVNTQTKPTKKNVKILSKIFDRMHILFPEETKRARERESLDKYIDVNEILQRTLLLHGFNESANALKNYENEIDSELESDEQTETDNRIMSNIYELVISDTIIQFNEDDTVLSVLKKIKEQTNLKFEVFETLKEKVI</sequence>
<evidence type="ECO:0000313" key="2">
    <source>
        <dbReference type="EMBL" id="CEY65417.1"/>
    </source>
</evidence>
<evidence type="ECO:0000313" key="7">
    <source>
        <dbReference type="Proteomes" id="UP000048179"/>
    </source>
</evidence>
<accession>A0A0T8U841</accession>
<organism evidence="3 6">
    <name type="scientific">Streptococcus pseudopneumoniae</name>
    <dbReference type="NCBI Taxonomy" id="257758"/>
    <lineage>
        <taxon>Bacteria</taxon>
        <taxon>Bacillati</taxon>
        <taxon>Bacillota</taxon>
        <taxon>Bacilli</taxon>
        <taxon>Lactobacillales</taxon>
        <taxon>Streptococcaceae</taxon>
        <taxon>Streptococcus</taxon>
    </lineage>
</organism>
<reference evidence="6 7" key="2">
    <citation type="submission" date="2015-03" db="EMBL/GenBank/DDBJ databases">
        <authorList>
            <consortium name="Pathogen Informatics"/>
        </authorList>
    </citation>
    <scope>NUCLEOTIDE SEQUENCE [LARGE SCALE GENOMIC DNA]</scope>
    <source>
        <strain evidence="6">SMRU2248</strain>
        <strain evidence="2 7">SMRU737</strain>
    </source>
</reference>
<evidence type="ECO:0000313" key="3">
    <source>
        <dbReference type="EMBL" id="CKA94972.1"/>
    </source>
</evidence>
<keyword evidence="8" id="KW-1185">Reference proteome</keyword>
<keyword evidence="1" id="KW-0175">Coiled coil</keyword>
<reference evidence="3" key="1">
    <citation type="submission" date="2015-03" db="EMBL/GenBank/DDBJ databases">
        <authorList>
            <person name="Murphy D."/>
        </authorList>
    </citation>
    <scope>NUCLEOTIDE SEQUENCE [LARGE SCALE GENOMIC DNA]</scope>
    <source>
        <strain evidence="3">SMRU2248</strain>
    </source>
</reference>
<dbReference type="Proteomes" id="UP000285038">
    <property type="component" value="Unassembled WGS sequence"/>
</dbReference>
<proteinExistence type="predicted"/>
<evidence type="ECO:0000313" key="5">
    <source>
        <dbReference type="EMBL" id="RJY07733.1"/>
    </source>
</evidence>
<evidence type="ECO:0000313" key="6">
    <source>
        <dbReference type="Proteomes" id="UP000041827"/>
    </source>
</evidence>
<dbReference type="AlphaFoldDB" id="A0A0T8U841"/>
<dbReference type="Proteomes" id="UP000041827">
    <property type="component" value="Unassembled WGS sequence"/>
</dbReference>
<reference evidence="4" key="4">
    <citation type="journal article" date="2020" name="J. Clin. Microbiol.">
        <title>Streptococcus pseudopneumoniae: Use of whole genome sequences to validate methods used for identification.</title>
        <authorList>
            <person name="Jensen C.S."/>
            <person name="Iversen K.H."/>
            <person name="Dargis R."/>
            <person name="Shewmaker P."/>
            <person name="Rasmussen S."/>
            <person name="Christensen J.J."/>
            <person name="Nielsen X.C."/>
        </authorList>
    </citation>
    <scope>NUCLEOTIDE SEQUENCE</scope>
    <source>
        <strain evidence="4">256-03</strain>
    </source>
</reference>
<feature type="coiled-coil region" evidence="1">
    <location>
        <begin position="162"/>
        <end position="189"/>
    </location>
</feature>
<dbReference type="Proteomes" id="UP000048179">
    <property type="component" value="Unassembled WGS sequence"/>
</dbReference>
<evidence type="ECO:0000313" key="4">
    <source>
        <dbReference type="EMBL" id="MBF9674514.1"/>
    </source>
</evidence>
<dbReference type="Proteomes" id="UP000743672">
    <property type="component" value="Unassembled WGS sequence"/>
</dbReference>
<dbReference type="EMBL" id="CMJT01000008">
    <property type="protein sequence ID" value="CKA94972.1"/>
    <property type="molecule type" value="Genomic_DNA"/>
</dbReference>